<feature type="DNA-binding region" description="H-T-H motif" evidence="4">
    <location>
        <begin position="29"/>
        <end position="48"/>
    </location>
</feature>
<dbReference type="InterPro" id="IPR001647">
    <property type="entry name" value="HTH_TetR"/>
</dbReference>
<dbReference type="InterPro" id="IPR050109">
    <property type="entry name" value="HTH-type_TetR-like_transc_reg"/>
</dbReference>
<name>A0A2T0STF4_9PSEU</name>
<evidence type="ECO:0000256" key="2">
    <source>
        <dbReference type="ARBA" id="ARBA00023125"/>
    </source>
</evidence>
<dbReference type="RefSeq" id="WP_106192072.1">
    <property type="nucleotide sequence ID" value="NZ_PVTF01000011.1"/>
</dbReference>
<comment type="caution">
    <text evidence="6">The sequence shown here is derived from an EMBL/GenBank/DDBJ whole genome shotgun (WGS) entry which is preliminary data.</text>
</comment>
<organism evidence="6 7">
    <name type="scientific">Umezawaea tangerina</name>
    <dbReference type="NCBI Taxonomy" id="84725"/>
    <lineage>
        <taxon>Bacteria</taxon>
        <taxon>Bacillati</taxon>
        <taxon>Actinomycetota</taxon>
        <taxon>Actinomycetes</taxon>
        <taxon>Pseudonocardiales</taxon>
        <taxon>Pseudonocardiaceae</taxon>
        <taxon>Umezawaea</taxon>
    </lineage>
</organism>
<sequence>MPRWEPNALERLHTAAIELFAEQGYDATTAAGIAERAGLAKSTFFRHFPDKREVLFFGQEALNGLLAAVVADAPADATPLEAVGAALEATGVAFGPQRWEAVRRRQEIIDAHPELRERELLKREAMTGTMATALRGRGVPEPVASLAAQLGDLALARAYTRWLDPASTSAFGELTRQALDELRSAAAALG</sequence>
<dbReference type="GO" id="GO:0003700">
    <property type="term" value="F:DNA-binding transcription factor activity"/>
    <property type="evidence" value="ECO:0007669"/>
    <property type="project" value="TreeGrafter"/>
</dbReference>
<dbReference type="EMBL" id="PVTF01000011">
    <property type="protein sequence ID" value="PRY36689.1"/>
    <property type="molecule type" value="Genomic_DNA"/>
</dbReference>
<keyword evidence="7" id="KW-1185">Reference proteome</keyword>
<dbReference type="PANTHER" id="PTHR30055:SF238">
    <property type="entry name" value="MYCOFACTOCIN BIOSYNTHESIS TRANSCRIPTIONAL REGULATOR MFTR-RELATED"/>
    <property type="match status" value="1"/>
</dbReference>
<proteinExistence type="predicted"/>
<dbReference type="OrthoDB" id="4746440at2"/>
<dbReference type="PRINTS" id="PR00455">
    <property type="entry name" value="HTHTETR"/>
</dbReference>
<evidence type="ECO:0000256" key="1">
    <source>
        <dbReference type="ARBA" id="ARBA00023015"/>
    </source>
</evidence>
<keyword evidence="3" id="KW-0804">Transcription</keyword>
<protein>
    <submittedName>
        <fullName evidence="6">TetR family transcriptional regulator</fullName>
    </submittedName>
</protein>
<dbReference type="PROSITE" id="PS50977">
    <property type="entry name" value="HTH_TETR_2"/>
    <property type="match status" value="1"/>
</dbReference>
<dbReference type="GO" id="GO:0000976">
    <property type="term" value="F:transcription cis-regulatory region binding"/>
    <property type="evidence" value="ECO:0007669"/>
    <property type="project" value="TreeGrafter"/>
</dbReference>
<gene>
    <name evidence="6" type="ORF">CLV43_11161</name>
</gene>
<reference evidence="6 7" key="1">
    <citation type="submission" date="2018-03" db="EMBL/GenBank/DDBJ databases">
        <title>Genomic Encyclopedia of Archaeal and Bacterial Type Strains, Phase II (KMG-II): from individual species to whole genera.</title>
        <authorList>
            <person name="Goeker M."/>
        </authorList>
    </citation>
    <scope>NUCLEOTIDE SEQUENCE [LARGE SCALE GENOMIC DNA]</scope>
    <source>
        <strain evidence="6 7">DSM 44720</strain>
    </source>
</reference>
<feature type="domain" description="HTH tetR-type" evidence="5">
    <location>
        <begin position="6"/>
        <end position="66"/>
    </location>
</feature>
<accession>A0A2T0STF4</accession>
<evidence type="ECO:0000259" key="5">
    <source>
        <dbReference type="PROSITE" id="PS50977"/>
    </source>
</evidence>
<dbReference type="Pfam" id="PF00440">
    <property type="entry name" value="TetR_N"/>
    <property type="match status" value="1"/>
</dbReference>
<dbReference type="Proteomes" id="UP000239494">
    <property type="component" value="Unassembled WGS sequence"/>
</dbReference>
<evidence type="ECO:0000313" key="6">
    <source>
        <dbReference type="EMBL" id="PRY36689.1"/>
    </source>
</evidence>
<keyword evidence="2 4" id="KW-0238">DNA-binding</keyword>
<evidence type="ECO:0000256" key="4">
    <source>
        <dbReference type="PROSITE-ProRule" id="PRU00335"/>
    </source>
</evidence>
<evidence type="ECO:0000256" key="3">
    <source>
        <dbReference type="ARBA" id="ARBA00023163"/>
    </source>
</evidence>
<dbReference type="SUPFAM" id="SSF46689">
    <property type="entry name" value="Homeodomain-like"/>
    <property type="match status" value="1"/>
</dbReference>
<dbReference type="AlphaFoldDB" id="A0A2T0STF4"/>
<keyword evidence="1" id="KW-0805">Transcription regulation</keyword>
<dbReference type="PANTHER" id="PTHR30055">
    <property type="entry name" value="HTH-TYPE TRANSCRIPTIONAL REGULATOR RUTR"/>
    <property type="match status" value="1"/>
</dbReference>
<evidence type="ECO:0000313" key="7">
    <source>
        <dbReference type="Proteomes" id="UP000239494"/>
    </source>
</evidence>
<dbReference type="InterPro" id="IPR009057">
    <property type="entry name" value="Homeodomain-like_sf"/>
</dbReference>
<dbReference type="Gene3D" id="1.10.357.10">
    <property type="entry name" value="Tetracycline Repressor, domain 2"/>
    <property type="match status" value="1"/>
</dbReference>